<evidence type="ECO:0000256" key="2">
    <source>
        <dbReference type="ARBA" id="ARBA00004192"/>
    </source>
</evidence>
<evidence type="ECO:0000256" key="8">
    <source>
        <dbReference type="ARBA" id="ARBA00022581"/>
    </source>
</evidence>
<gene>
    <name evidence="19" type="primary">AC2</name>
</gene>
<dbReference type="GO" id="GO:0019028">
    <property type="term" value="C:viral capsid"/>
    <property type="evidence" value="ECO:0007669"/>
    <property type="project" value="InterPro"/>
</dbReference>
<keyword evidence="5 17" id="KW-0941">Suppressor of RNA silencing</keyword>
<evidence type="ECO:0000256" key="17">
    <source>
        <dbReference type="RuleBase" id="RU363028"/>
    </source>
</evidence>
<keyword evidence="13 17" id="KW-0238">DNA-binding</keyword>
<dbReference type="EMBL" id="KP752090">
    <property type="protein sequence ID" value="AKS48120.1"/>
    <property type="molecule type" value="Genomic_DNA"/>
</dbReference>
<evidence type="ECO:0000256" key="12">
    <source>
        <dbReference type="ARBA" id="ARBA00022833"/>
    </source>
</evidence>
<evidence type="ECO:0000256" key="4">
    <source>
        <dbReference type="ARBA" id="ARBA00014388"/>
    </source>
</evidence>
<keyword evidence="11 17" id="KW-0863">Zinc-finger</keyword>
<comment type="domain">
    <text evidence="17">The zinc finger and the transactivation region are involved in PTGS suppression.</text>
</comment>
<protein>
    <recommendedName>
        <fullName evidence="4 17">Transcriptional activator protein</fullName>
        <shortName evidence="17">TrAP</shortName>
    </recommendedName>
</protein>
<evidence type="ECO:0000256" key="1">
    <source>
        <dbReference type="ARBA" id="ARBA00004147"/>
    </source>
</evidence>
<feature type="compositionally biased region" description="Polar residues" evidence="18">
    <location>
        <begin position="82"/>
        <end position="96"/>
    </location>
</feature>
<keyword evidence="15 17" id="KW-1035">Host cytoplasm</keyword>
<evidence type="ECO:0000313" key="19">
    <source>
        <dbReference type="EMBL" id="AKS48120.1"/>
    </source>
</evidence>
<evidence type="ECO:0000256" key="9">
    <source>
        <dbReference type="ARBA" id="ARBA00022632"/>
    </source>
</evidence>
<accession>A0A0K0YAW2</accession>
<organism evidence="19">
    <name type="scientific">Rhynchosia yellow mosaic virus</name>
    <dbReference type="NCBI Taxonomy" id="529680"/>
    <lineage>
        <taxon>Viruses</taxon>
        <taxon>Monodnaviria</taxon>
        <taxon>Shotokuvirae</taxon>
        <taxon>Cressdnaviricota</taxon>
        <taxon>Repensiviricetes</taxon>
        <taxon>Geplafuvirales</taxon>
        <taxon>Geminiviridae</taxon>
        <taxon>Begomovirus</taxon>
        <taxon>Begomovirus rhynchosiaflavi</taxon>
    </lineage>
</organism>
<reference evidence="19" key="1">
    <citation type="journal article" date="2015" name="Plant Dis.">
        <title>Dwarf Mosaic Disease of French Bean in India Caused by Rhynchosia yellow mosaic virus in Association With a Betasatellite.</title>
        <authorList>
            <person name="Bhatt B.S."/>
            <person name="Rathmore S."/>
            <person name="Singh A.K."/>
        </authorList>
    </citation>
    <scope>NUCLEOTIDE SEQUENCE</scope>
</reference>
<evidence type="ECO:0000256" key="11">
    <source>
        <dbReference type="ARBA" id="ARBA00022771"/>
    </source>
</evidence>
<dbReference type="GO" id="GO:0030430">
    <property type="term" value="C:host cell cytoplasm"/>
    <property type="evidence" value="ECO:0007669"/>
    <property type="project" value="UniProtKB-SubCell"/>
</dbReference>
<evidence type="ECO:0000256" key="13">
    <source>
        <dbReference type="ARBA" id="ARBA00023125"/>
    </source>
</evidence>
<dbReference type="GO" id="GO:0008270">
    <property type="term" value="F:zinc ion binding"/>
    <property type="evidence" value="ECO:0007669"/>
    <property type="project" value="UniProtKB-KW"/>
</dbReference>
<keyword evidence="6" id="KW-0597">Phosphoprotein</keyword>
<evidence type="ECO:0000256" key="18">
    <source>
        <dbReference type="SAM" id="MobiDB-lite"/>
    </source>
</evidence>
<keyword evidence="12 17" id="KW-0862">Zinc</keyword>
<name>A0A0K0YAW2_9GEMI</name>
<dbReference type="GO" id="GO:0052170">
    <property type="term" value="P:symbiont-mediated suppression of host innate immune response"/>
    <property type="evidence" value="ECO:0007669"/>
    <property type="project" value="UniProtKB-KW"/>
</dbReference>
<dbReference type="GO" id="GO:0003677">
    <property type="term" value="F:DNA binding"/>
    <property type="evidence" value="ECO:0007669"/>
    <property type="project" value="UniProtKB-KW"/>
</dbReference>
<sequence length="138" mass="15668">MLNSTPCKHHSSPPSIKAQHRFAKKKKARAIRRTRIDLRCGCSYYFHVNCSNYGFTHRGEHHCCSAGEWRLYLGRNKSPVFQDSTSRQCTPGQQLEENPDPHNVQPSVEESVGDAQVLPGLDDIPSMDSQLWADLINF</sequence>
<dbReference type="GO" id="GO:0005198">
    <property type="term" value="F:structural molecule activity"/>
    <property type="evidence" value="ECO:0007669"/>
    <property type="project" value="InterPro"/>
</dbReference>
<evidence type="ECO:0000256" key="16">
    <source>
        <dbReference type="ARBA" id="ARBA00023280"/>
    </source>
</evidence>
<keyword evidence="9" id="KW-1090">Inhibition of host innate immune response by virus</keyword>
<comment type="subunit">
    <text evidence="17">Monomer. Homodimer. Homooligomer. Self-interaction correlates with nuclear localization and efficient activation of transcription.</text>
</comment>
<keyword evidence="7 17" id="KW-1048">Host nucleus</keyword>
<evidence type="ECO:0000256" key="7">
    <source>
        <dbReference type="ARBA" id="ARBA00022562"/>
    </source>
</evidence>
<feature type="region of interest" description="Disordered" evidence="18">
    <location>
        <begin position="82"/>
        <end position="107"/>
    </location>
</feature>
<dbReference type="Pfam" id="PF01440">
    <property type="entry name" value="Gemini_AL2"/>
    <property type="match status" value="1"/>
</dbReference>
<dbReference type="GO" id="GO:0042025">
    <property type="term" value="C:host cell nucleus"/>
    <property type="evidence" value="ECO:0007669"/>
    <property type="project" value="UniProtKB-SubCell"/>
</dbReference>
<evidence type="ECO:0000256" key="5">
    <source>
        <dbReference type="ARBA" id="ARBA00022463"/>
    </source>
</evidence>
<dbReference type="InterPro" id="IPR000942">
    <property type="entry name" value="Gemini_AL2"/>
</dbReference>
<evidence type="ECO:0000256" key="6">
    <source>
        <dbReference type="ARBA" id="ARBA00022553"/>
    </source>
</evidence>
<keyword evidence="10 17" id="KW-0479">Metal-binding</keyword>
<comment type="function">
    <text evidence="17">Strong activator of the late viral genes promoters. Acts as a suppressor of RNA-mediated gene silencing, also known as post-transcriptional gene silencing (PTGS), a mechanism of plant viral defense that limits the accumulation of viral RNAs. Also suppresses the host basal defense by interacting with and inhibiting SNF1 kinase, a key regulator of cell metabolism implicated in innate antiviral defense. Determines pathogenicity.</text>
</comment>
<evidence type="ECO:0000256" key="15">
    <source>
        <dbReference type="ARBA" id="ARBA00023200"/>
    </source>
</evidence>
<keyword evidence="16" id="KW-0899">Viral immunoevasion</keyword>
<comment type="similarity">
    <text evidence="3 17">Belongs to the geminiviridae transcriptional activator protein family.</text>
</comment>
<dbReference type="PRINTS" id="PR00230">
    <property type="entry name" value="GEMCOATAL2"/>
</dbReference>
<keyword evidence="14 17" id="KW-0010">Activator</keyword>
<feature type="region of interest" description="Disordered" evidence="18">
    <location>
        <begin position="1"/>
        <end position="21"/>
    </location>
</feature>
<comment type="subcellular location">
    <subcellularLocation>
        <location evidence="2 17">Host cytoplasm</location>
    </subcellularLocation>
    <subcellularLocation>
        <location evidence="1 17">Host nucleus</location>
    </subcellularLocation>
</comment>
<evidence type="ECO:0000256" key="10">
    <source>
        <dbReference type="ARBA" id="ARBA00022723"/>
    </source>
</evidence>
<keyword evidence="8 17" id="KW-0945">Host-virus interaction</keyword>
<evidence type="ECO:0000256" key="3">
    <source>
        <dbReference type="ARBA" id="ARBA00007672"/>
    </source>
</evidence>
<evidence type="ECO:0000256" key="14">
    <source>
        <dbReference type="ARBA" id="ARBA00023159"/>
    </source>
</evidence>
<proteinExistence type="inferred from homology"/>